<accession>A0A9W9I198</accession>
<feature type="region of interest" description="Disordered" evidence="1">
    <location>
        <begin position="1"/>
        <end position="55"/>
    </location>
</feature>
<evidence type="ECO:0000256" key="1">
    <source>
        <dbReference type="SAM" id="MobiDB-lite"/>
    </source>
</evidence>
<name>A0A9W9I198_9EURO</name>
<organism evidence="2 3">
    <name type="scientific">Penicillium capsulatum</name>
    <dbReference type="NCBI Taxonomy" id="69766"/>
    <lineage>
        <taxon>Eukaryota</taxon>
        <taxon>Fungi</taxon>
        <taxon>Dikarya</taxon>
        <taxon>Ascomycota</taxon>
        <taxon>Pezizomycotina</taxon>
        <taxon>Eurotiomycetes</taxon>
        <taxon>Eurotiomycetidae</taxon>
        <taxon>Eurotiales</taxon>
        <taxon>Aspergillaceae</taxon>
        <taxon>Penicillium</taxon>
    </lineage>
</organism>
<evidence type="ECO:0000313" key="3">
    <source>
        <dbReference type="Proteomes" id="UP001146351"/>
    </source>
</evidence>
<proteinExistence type="predicted"/>
<reference evidence="2" key="2">
    <citation type="journal article" date="2023" name="IMA Fungus">
        <title>Comparative genomic study of the Penicillium genus elucidates a diverse pangenome and 15 lateral gene transfer events.</title>
        <authorList>
            <person name="Petersen C."/>
            <person name="Sorensen T."/>
            <person name="Nielsen M.R."/>
            <person name="Sondergaard T.E."/>
            <person name="Sorensen J.L."/>
            <person name="Fitzpatrick D.A."/>
            <person name="Frisvad J.C."/>
            <person name="Nielsen K.L."/>
        </authorList>
    </citation>
    <scope>NUCLEOTIDE SEQUENCE</scope>
    <source>
        <strain evidence="2">IBT 21917</strain>
    </source>
</reference>
<dbReference type="AlphaFoldDB" id="A0A9W9I198"/>
<reference evidence="2" key="1">
    <citation type="submission" date="2022-11" db="EMBL/GenBank/DDBJ databases">
        <authorList>
            <person name="Petersen C."/>
        </authorList>
    </citation>
    <scope>NUCLEOTIDE SEQUENCE</scope>
    <source>
        <strain evidence="2">IBT 21917</strain>
    </source>
</reference>
<feature type="compositionally biased region" description="Basic and acidic residues" evidence="1">
    <location>
        <begin position="19"/>
        <end position="40"/>
    </location>
</feature>
<evidence type="ECO:0000313" key="2">
    <source>
        <dbReference type="EMBL" id="KAJ5161322.1"/>
    </source>
</evidence>
<protein>
    <submittedName>
        <fullName evidence="2">Uncharacterized protein</fullName>
    </submittedName>
</protein>
<feature type="compositionally biased region" description="Polar residues" evidence="1">
    <location>
        <begin position="1"/>
        <end position="18"/>
    </location>
</feature>
<dbReference type="Proteomes" id="UP001146351">
    <property type="component" value="Unassembled WGS sequence"/>
</dbReference>
<dbReference type="EMBL" id="JAPQKO010000005">
    <property type="protein sequence ID" value="KAJ5161322.1"/>
    <property type="molecule type" value="Genomic_DNA"/>
</dbReference>
<comment type="caution">
    <text evidence="2">The sequence shown here is derived from an EMBL/GenBank/DDBJ whole genome shotgun (WGS) entry which is preliminary data.</text>
</comment>
<keyword evidence="3" id="KW-1185">Reference proteome</keyword>
<gene>
    <name evidence="2" type="ORF">N7492_006714</name>
</gene>
<sequence length="101" mass="11342">MPAESSGSATQNRPQDSNQRSEAHADNDGVDGPPREEVKVPKKTRKPAWKPSQAAQDLSPFTLRTKYARMLMIFGRVTAIEIDNRRPECLTGEIPRQLRPD</sequence>